<protein>
    <submittedName>
        <fullName evidence="12">Importin-5-like</fullName>
    </submittedName>
</protein>
<evidence type="ECO:0000256" key="3">
    <source>
        <dbReference type="ARBA" id="ARBA00022448"/>
    </source>
</evidence>
<dbReference type="GO" id="GO:0005737">
    <property type="term" value="C:cytoplasm"/>
    <property type="evidence" value="ECO:0007669"/>
    <property type="project" value="UniProtKB-SubCell"/>
</dbReference>
<keyword evidence="6" id="KW-0653">Protein transport</keyword>
<accession>A0A1S2XR06</accession>
<dbReference type="InterPro" id="IPR021133">
    <property type="entry name" value="HEAT_type_2"/>
</dbReference>
<dbReference type="InterPro" id="IPR034085">
    <property type="entry name" value="TOG"/>
</dbReference>
<evidence type="ECO:0000256" key="5">
    <source>
        <dbReference type="ARBA" id="ARBA00022737"/>
    </source>
</evidence>
<name>A0A1S2XR06_CICAR</name>
<evidence type="ECO:0000256" key="2">
    <source>
        <dbReference type="ARBA" id="ARBA00004496"/>
    </source>
</evidence>
<dbReference type="Pfam" id="PF02985">
    <property type="entry name" value="HEAT"/>
    <property type="match status" value="2"/>
</dbReference>
<keyword evidence="4" id="KW-0963">Cytoplasm</keyword>
<dbReference type="KEGG" id="cam:101510884"/>
<dbReference type="Pfam" id="PF03810">
    <property type="entry name" value="IBN_N"/>
    <property type="match status" value="1"/>
</dbReference>
<gene>
    <name evidence="12" type="primary">LOC101510884</name>
</gene>
<dbReference type="InterPro" id="IPR000357">
    <property type="entry name" value="HEAT"/>
</dbReference>
<evidence type="ECO:0000256" key="1">
    <source>
        <dbReference type="ARBA" id="ARBA00004123"/>
    </source>
</evidence>
<keyword evidence="5" id="KW-0677">Repeat</keyword>
<evidence type="ECO:0000256" key="6">
    <source>
        <dbReference type="ARBA" id="ARBA00022927"/>
    </source>
</evidence>
<dbReference type="InterPro" id="IPR041389">
    <property type="entry name" value="Importin_rep_6"/>
</dbReference>
<dbReference type="OrthoDB" id="543373at2759"/>
<feature type="repeat" description="HEAT" evidence="9">
    <location>
        <begin position="420"/>
        <end position="458"/>
    </location>
</feature>
<feature type="domain" description="TOG" evidence="10">
    <location>
        <begin position="369"/>
        <end position="610"/>
    </location>
</feature>
<dbReference type="Pfam" id="PF18829">
    <property type="entry name" value="Importin_rep_6"/>
    <property type="match status" value="1"/>
</dbReference>
<dbReference type="STRING" id="3827.A0A1S2XR06"/>
<dbReference type="Proteomes" id="UP000087171">
    <property type="component" value="Chromosome Ca3"/>
</dbReference>
<evidence type="ECO:0000259" key="10">
    <source>
        <dbReference type="SMART" id="SM01349"/>
    </source>
</evidence>
<dbReference type="GeneID" id="101510884"/>
<dbReference type="SUPFAM" id="SSF48371">
    <property type="entry name" value="ARM repeat"/>
    <property type="match status" value="2"/>
</dbReference>
<dbReference type="InterPro" id="IPR041653">
    <property type="entry name" value="Importin_rep_4"/>
</dbReference>
<keyword evidence="11" id="KW-1185">Reference proteome</keyword>
<proteinExistence type="predicted"/>
<dbReference type="Gene3D" id="1.25.10.10">
    <property type="entry name" value="Leucine-rich Repeat Variant"/>
    <property type="match status" value="1"/>
</dbReference>
<dbReference type="InterPro" id="IPR057672">
    <property type="entry name" value="TPR_IPO4/5"/>
</dbReference>
<keyword evidence="7" id="KW-0007">Acetylation</keyword>
<dbReference type="PANTHER" id="PTHR10527">
    <property type="entry name" value="IMPORTIN BETA"/>
    <property type="match status" value="1"/>
</dbReference>
<evidence type="ECO:0000313" key="11">
    <source>
        <dbReference type="Proteomes" id="UP000087171"/>
    </source>
</evidence>
<organism evidence="11 12">
    <name type="scientific">Cicer arietinum</name>
    <name type="common">Chickpea</name>
    <name type="synonym">Garbanzo</name>
    <dbReference type="NCBI Taxonomy" id="3827"/>
    <lineage>
        <taxon>Eukaryota</taxon>
        <taxon>Viridiplantae</taxon>
        <taxon>Streptophyta</taxon>
        <taxon>Embryophyta</taxon>
        <taxon>Tracheophyta</taxon>
        <taxon>Spermatophyta</taxon>
        <taxon>Magnoliopsida</taxon>
        <taxon>eudicotyledons</taxon>
        <taxon>Gunneridae</taxon>
        <taxon>Pentapetalae</taxon>
        <taxon>rosids</taxon>
        <taxon>fabids</taxon>
        <taxon>Fabales</taxon>
        <taxon>Fabaceae</taxon>
        <taxon>Papilionoideae</taxon>
        <taxon>50 kb inversion clade</taxon>
        <taxon>NPAAA clade</taxon>
        <taxon>Hologalegina</taxon>
        <taxon>IRL clade</taxon>
        <taxon>Cicereae</taxon>
        <taxon>Cicer</taxon>
    </lineage>
</organism>
<dbReference type="Pfam" id="PF25574">
    <property type="entry name" value="TPR_IMB1"/>
    <property type="match status" value="1"/>
</dbReference>
<dbReference type="InterPro" id="IPR040122">
    <property type="entry name" value="Importin_beta"/>
</dbReference>
<reference evidence="11" key="1">
    <citation type="journal article" date="2013" name="Nat. Biotechnol.">
        <title>Draft genome sequence of chickpea (Cicer arietinum) provides a resource for trait improvement.</title>
        <authorList>
            <person name="Varshney R.K."/>
            <person name="Song C."/>
            <person name="Saxena R.K."/>
            <person name="Azam S."/>
            <person name="Yu S."/>
            <person name="Sharpe A.G."/>
            <person name="Cannon S."/>
            <person name="Baek J."/>
            <person name="Rosen B.D."/>
            <person name="Tar'an B."/>
            <person name="Millan T."/>
            <person name="Zhang X."/>
            <person name="Ramsay L.D."/>
            <person name="Iwata A."/>
            <person name="Wang Y."/>
            <person name="Nelson W."/>
            <person name="Farmer A.D."/>
            <person name="Gaur P.M."/>
            <person name="Soderlund C."/>
            <person name="Penmetsa R.V."/>
            <person name="Xu C."/>
            <person name="Bharti A.K."/>
            <person name="He W."/>
            <person name="Winter P."/>
            <person name="Zhao S."/>
            <person name="Hane J.K."/>
            <person name="Carrasquilla-Garcia N."/>
            <person name="Condie J.A."/>
            <person name="Upadhyaya H.D."/>
            <person name="Luo M.C."/>
            <person name="Thudi M."/>
            <person name="Gowda C.L."/>
            <person name="Singh N.P."/>
            <person name="Lichtenzveig J."/>
            <person name="Gali K.K."/>
            <person name="Rubio J."/>
            <person name="Nadarajan N."/>
            <person name="Dolezel J."/>
            <person name="Bansal K.C."/>
            <person name="Xu X."/>
            <person name="Edwards D."/>
            <person name="Zhang G."/>
            <person name="Kahl G."/>
            <person name="Gil J."/>
            <person name="Singh K.B."/>
            <person name="Datta S.K."/>
            <person name="Jackson S.A."/>
            <person name="Wang J."/>
            <person name="Cook D.R."/>
        </authorList>
    </citation>
    <scope>NUCLEOTIDE SEQUENCE [LARGE SCALE GENOMIC DNA]</scope>
    <source>
        <strain evidence="11">cv. CDC Frontier</strain>
    </source>
</reference>
<dbReference type="GO" id="GO:0005634">
    <property type="term" value="C:nucleus"/>
    <property type="evidence" value="ECO:0007669"/>
    <property type="project" value="UniProtKB-SubCell"/>
</dbReference>
<dbReference type="PaxDb" id="3827-XP_004493172.1"/>
<comment type="subcellular location">
    <subcellularLocation>
        <location evidence="2">Cytoplasm</location>
    </subcellularLocation>
    <subcellularLocation>
        <location evidence="1">Nucleus</location>
    </subcellularLocation>
</comment>
<dbReference type="SMART" id="SM01349">
    <property type="entry name" value="TOG"/>
    <property type="match status" value="1"/>
</dbReference>
<evidence type="ECO:0000256" key="7">
    <source>
        <dbReference type="ARBA" id="ARBA00022990"/>
    </source>
</evidence>
<dbReference type="InterPro" id="IPR001494">
    <property type="entry name" value="Importin-beta_N"/>
</dbReference>
<evidence type="ECO:0000313" key="12">
    <source>
        <dbReference type="RefSeq" id="XP_004493173.1"/>
    </source>
</evidence>
<evidence type="ECO:0000256" key="4">
    <source>
        <dbReference type="ARBA" id="ARBA00022490"/>
    </source>
</evidence>
<evidence type="ECO:0000256" key="8">
    <source>
        <dbReference type="ARBA" id="ARBA00023242"/>
    </source>
</evidence>
<dbReference type="Pfam" id="PF25780">
    <property type="entry name" value="TPR_IPO5"/>
    <property type="match status" value="1"/>
</dbReference>
<sequence>MANDPNQTQMALILGQDSTHLESLITNLMSSSNDQRSQAENLFNLCKQTYPDSLILKLSQLLHTSPNQETRTMSTILLRRHLTRHHDESFIYPHLSPSTQSTLRSLLLSSLHQEPVKSIAKKLCDTVSELASALLSDDLASWPDLLPLLFQWVTASDTRLQEISLLVFAQLAHYIGETLLPQLSTLHSVFLRCLGASTSADVRIAALAASINFVQCLSNPSDRDRFQDLLPLMMQTLTEALNSGQEATAQEALELLIELAGTEPRFLRRQIVDVVGAMLQIAEADSLEEGTRHLAIEFIVTLAEARERAPGMMRKLPQFVSKLFGVLMNLLLDIEDDPAWHGAETEDEDAGETSNYGFGQECLDRLSIALGGNTIVPVASELLPTYLAAPEWQKHHAALIALAQIAEGSSKVMIKNLEHVLSMVLNSFHDPHPRVRWAAINAIGQLSTDLGPDLQVKYHQLVLPALAGAMDDFQNPRVQAHAASAVLNFTENCAPDTLTPYLDGIVSKLLVLLQTGKQMVQEGALTALASVADSSQEQFQKYYDAVMPYLKAILMNANDKSNRMLRAKAMECISLVGMAVGKEKFKDDAKQVMDVLMSLQQSQLDADDPTASYMLQAWARLCKCLGQDFLPYMGFVMPPLLQSAQLKPDVTITSADSDAEFDEDDDSIETITLGDKRIGIKTSVLEEKATACNMLCCYADELKEGFFPWIDQVAFTLVPLLKFYFHEEVRKAAVSAMPELLSSAKSAIEKGQSQGRDASYLKQLTDYIIPNLVEALHKEPEVEISAGMLDALNECIQVSGPHLDEKQVKSIVDEIKTVITASSSRKQERAERAKEEDFDAEERELLKEENEQEEELFDQIGDCLGTLIKTFRASFVPFFDELSLYLTPMFGKDKTTEERRIAICIFDDVAEHCREAALKYYDSYLPLLLEACNDECSDVRQAAVYGVGVCAEFGGSVFKPLVGEALSRLNAVITHPNARHTDNVMAYDNAVSALGKICQFHRDSINAAQVVPAWLSCLPLKGDLIEAKVVHDLLCSMVERSDRELIGQNNQYLPKIVAIFAEILCAGNDLATEQTVSRMVNLLRQLQQTLPPSTLASTWSSLHPQQQLALQSILSS</sequence>
<dbReference type="RefSeq" id="XP_004493173.1">
    <property type="nucleotide sequence ID" value="XM_004493116.3"/>
</dbReference>
<reference evidence="12" key="2">
    <citation type="submission" date="2025-08" db="UniProtKB">
        <authorList>
            <consortium name="RefSeq"/>
        </authorList>
    </citation>
    <scope>IDENTIFICATION</scope>
    <source>
        <tissue evidence="12">Etiolated seedlings</tissue>
    </source>
</reference>
<dbReference type="PROSITE" id="PS50077">
    <property type="entry name" value="HEAT_REPEAT"/>
    <property type="match status" value="1"/>
</dbReference>
<dbReference type="GO" id="GO:0031267">
    <property type="term" value="F:small GTPase binding"/>
    <property type="evidence" value="ECO:0007669"/>
    <property type="project" value="InterPro"/>
</dbReference>
<dbReference type="Pfam" id="PF18808">
    <property type="entry name" value="Importin_rep_4"/>
    <property type="match status" value="1"/>
</dbReference>
<dbReference type="AlphaFoldDB" id="A0A1S2XR06"/>
<dbReference type="GO" id="GO:0006606">
    <property type="term" value="P:protein import into nucleus"/>
    <property type="evidence" value="ECO:0007669"/>
    <property type="project" value="InterPro"/>
</dbReference>
<dbReference type="InterPro" id="IPR011989">
    <property type="entry name" value="ARM-like"/>
</dbReference>
<keyword evidence="3" id="KW-0813">Transport</keyword>
<dbReference type="eggNOG" id="KOG2171">
    <property type="taxonomic scope" value="Eukaryota"/>
</dbReference>
<dbReference type="InterPro" id="IPR058584">
    <property type="entry name" value="IMB1_TNPO1-like_TPR"/>
</dbReference>
<evidence type="ECO:0000256" key="9">
    <source>
        <dbReference type="PROSITE-ProRule" id="PRU00103"/>
    </source>
</evidence>
<dbReference type="InterPro" id="IPR016024">
    <property type="entry name" value="ARM-type_fold"/>
</dbReference>
<keyword evidence="8" id="KW-0539">Nucleus</keyword>